<evidence type="ECO:0000313" key="4">
    <source>
        <dbReference type="Proteomes" id="UP000262582"/>
    </source>
</evidence>
<keyword evidence="4" id="KW-1185">Reference proteome</keyword>
<gene>
    <name evidence="2" type="ORF">AELL_0536</name>
    <name evidence="3" type="ORF">CP962_02955</name>
</gene>
<keyword evidence="1" id="KW-0812">Transmembrane</keyword>
<evidence type="ECO:0000313" key="2">
    <source>
        <dbReference type="EMBL" id="AXX94228.1"/>
    </source>
</evidence>
<sequence>MIENIKSKFDLITSENGKNWLLALNWILVLEFLSSIIEYEFLDKSEKYIEHIPDGIFKELLVALMVVFFVWYTVYNFIFMKKEQFLLLSLYLSICLYLLVTHDLSFNLLLHNLNIFELIENGFGFYLIVQISLKIIILYLIYKMIIAIKNRNKIL</sequence>
<reference evidence="2 4" key="2">
    <citation type="submission" date="2018-08" db="EMBL/GenBank/DDBJ databases">
        <title>Complete genome of the Arcobacter ellisii type strain LMG 26155.</title>
        <authorList>
            <person name="Miller W.G."/>
            <person name="Yee E."/>
            <person name="Bono J.L."/>
        </authorList>
    </citation>
    <scope>NUCLEOTIDE SEQUENCE [LARGE SCALE GENOMIC DNA]</scope>
    <source>
        <strain evidence="2 4">LMG 26155</strain>
    </source>
</reference>
<dbReference type="EMBL" id="NXIG01000002">
    <property type="protein sequence ID" value="RXI32580.1"/>
    <property type="molecule type" value="Genomic_DNA"/>
</dbReference>
<keyword evidence="1" id="KW-0472">Membrane</keyword>
<organism evidence="3 5">
    <name type="scientific">Arcobacter ellisii</name>
    <dbReference type="NCBI Taxonomy" id="913109"/>
    <lineage>
        <taxon>Bacteria</taxon>
        <taxon>Pseudomonadati</taxon>
        <taxon>Campylobacterota</taxon>
        <taxon>Epsilonproteobacteria</taxon>
        <taxon>Campylobacterales</taxon>
        <taxon>Arcobacteraceae</taxon>
        <taxon>Arcobacter</taxon>
    </lineage>
</organism>
<feature type="transmembrane region" description="Helical" evidence="1">
    <location>
        <begin position="57"/>
        <end position="78"/>
    </location>
</feature>
<evidence type="ECO:0000313" key="5">
    <source>
        <dbReference type="Proteomes" id="UP000290588"/>
    </source>
</evidence>
<dbReference type="OrthoDB" id="5347178at2"/>
<dbReference type="Proteomes" id="UP000262582">
    <property type="component" value="Chromosome"/>
</dbReference>
<feature type="transmembrane region" description="Helical" evidence="1">
    <location>
        <begin position="122"/>
        <end position="142"/>
    </location>
</feature>
<dbReference type="AlphaFoldDB" id="A0A347U5V0"/>
<protein>
    <submittedName>
        <fullName evidence="2">Membrane protein</fullName>
    </submittedName>
</protein>
<reference evidence="3 5" key="1">
    <citation type="submission" date="2017-09" db="EMBL/GenBank/DDBJ databases">
        <title>Genomics of the genus Arcobacter.</title>
        <authorList>
            <person name="Perez-Cataluna A."/>
            <person name="Figueras M.J."/>
            <person name="Salas-Masso N."/>
        </authorList>
    </citation>
    <scope>NUCLEOTIDE SEQUENCE [LARGE SCALE GENOMIC DNA]</scope>
    <source>
        <strain evidence="3 5">CECT 7837</strain>
    </source>
</reference>
<name>A0A347U5V0_9BACT</name>
<keyword evidence="1" id="KW-1133">Transmembrane helix</keyword>
<feature type="transmembrane region" description="Helical" evidence="1">
    <location>
        <begin position="85"/>
        <end position="102"/>
    </location>
</feature>
<dbReference type="Proteomes" id="UP000290588">
    <property type="component" value="Unassembled WGS sequence"/>
</dbReference>
<feature type="transmembrane region" description="Helical" evidence="1">
    <location>
        <begin position="20"/>
        <end position="37"/>
    </location>
</feature>
<evidence type="ECO:0000256" key="1">
    <source>
        <dbReference type="SAM" id="Phobius"/>
    </source>
</evidence>
<dbReference type="RefSeq" id="WP_118916463.1">
    <property type="nucleotide sequence ID" value="NZ_CP032097.1"/>
</dbReference>
<evidence type="ECO:0000313" key="3">
    <source>
        <dbReference type="EMBL" id="RXI32580.1"/>
    </source>
</evidence>
<dbReference type="EMBL" id="CP032097">
    <property type="protein sequence ID" value="AXX94228.1"/>
    <property type="molecule type" value="Genomic_DNA"/>
</dbReference>
<proteinExistence type="predicted"/>
<dbReference type="KEGG" id="aell:AELL_0536"/>
<accession>A0A347U5V0</accession>